<dbReference type="InterPro" id="IPR011991">
    <property type="entry name" value="ArsR-like_HTH"/>
</dbReference>
<dbReference type="PANTHER" id="PTHR33164">
    <property type="entry name" value="TRANSCRIPTIONAL REGULATOR, MARR FAMILY"/>
    <property type="match status" value="1"/>
</dbReference>
<dbReference type="HOGENOM" id="CLU_161133_0_0_2"/>
<evidence type="ECO:0000313" key="3">
    <source>
        <dbReference type="Proteomes" id="UP000001747"/>
    </source>
</evidence>
<dbReference type="AlphaFoldDB" id="C3MIY9"/>
<proteinExistence type="predicted"/>
<dbReference type="InterPro" id="IPR036390">
    <property type="entry name" value="WH_DNA-bd_sf"/>
</dbReference>
<dbReference type="PANTHER" id="PTHR33164:SF43">
    <property type="entry name" value="HTH-TYPE TRANSCRIPTIONAL REPRESSOR YETL"/>
    <property type="match status" value="1"/>
</dbReference>
<dbReference type="RefSeq" id="WP_012714080.1">
    <property type="nucleotide sequence ID" value="NC_012589.1"/>
</dbReference>
<dbReference type="Gene3D" id="1.10.10.10">
    <property type="entry name" value="Winged helix-like DNA-binding domain superfamily/Winged helix DNA-binding domain"/>
    <property type="match status" value="1"/>
</dbReference>
<dbReference type="KEGG" id="sis:LS215_2083"/>
<reference evidence="2 3" key="1">
    <citation type="journal article" date="2009" name="Proc. Natl. Acad. Sci. U.S.A.">
        <title>Biogeography of the Sulfolobus islandicus pan-genome.</title>
        <authorList>
            <person name="Reno M.L."/>
            <person name="Held N.L."/>
            <person name="Fields C.J."/>
            <person name="Burke P.V."/>
            <person name="Whitaker R.J."/>
        </authorList>
    </citation>
    <scope>NUCLEOTIDE SEQUENCE [LARGE SCALE GENOMIC DNA]</scope>
    <source>
        <strain evidence="3">L.S.2.15 / Lassen #1</strain>
    </source>
</reference>
<dbReference type="CDD" id="cd00090">
    <property type="entry name" value="HTH_ARSR"/>
    <property type="match status" value="1"/>
</dbReference>
<dbReference type="SUPFAM" id="SSF46785">
    <property type="entry name" value="Winged helix' DNA-binding domain"/>
    <property type="match status" value="1"/>
</dbReference>
<dbReference type="GO" id="GO:0003700">
    <property type="term" value="F:DNA-binding transcription factor activity"/>
    <property type="evidence" value="ECO:0007669"/>
    <property type="project" value="InterPro"/>
</dbReference>
<name>C3MIY9_SACI2</name>
<gene>
    <name evidence="2" type="ordered locus">LS215_2083</name>
</gene>
<accession>C3MIY9</accession>
<organism evidence="2 3">
    <name type="scientific">Saccharolobus islandicus (strain L.S.2.15 / Lassen #1)</name>
    <name type="common">Sulfolobus islandicus</name>
    <dbReference type="NCBI Taxonomy" id="429572"/>
    <lineage>
        <taxon>Archaea</taxon>
        <taxon>Thermoproteota</taxon>
        <taxon>Thermoprotei</taxon>
        <taxon>Sulfolobales</taxon>
        <taxon>Sulfolobaceae</taxon>
        <taxon>Saccharolobus</taxon>
    </lineage>
</organism>
<dbReference type="GeneID" id="7798058"/>
<dbReference type="InterPro" id="IPR039422">
    <property type="entry name" value="MarR/SlyA-like"/>
</dbReference>
<dbReference type="PROSITE" id="PS50995">
    <property type="entry name" value="HTH_MARR_2"/>
    <property type="match status" value="1"/>
</dbReference>
<dbReference type="InterPro" id="IPR036388">
    <property type="entry name" value="WH-like_DNA-bd_sf"/>
</dbReference>
<protein>
    <submittedName>
        <fullName evidence="2">Regulatory protein MarR</fullName>
    </submittedName>
</protein>
<dbReference type="EMBL" id="CP001399">
    <property type="protein sequence ID" value="ACP36076.1"/>
    <property type="molecule type" value="Genomic_DNA"/>
</dbReference>
<dbReference type="Pfam" id="PF12802">
    <property type="entry name" value="MarR_2"/>
    <property type="match status" value="1"/>
</dbReference>
<evidence type="ECO:0000259" key="1">
    <source>
        <dbReference type="PROSITE" id="PS50995"/>
    </source>
</evidence>
<feature type="domain" description="HTH marR-type" evidence="1">
    <location>
        <begin position="1"/>
        <end position="90"/>
    </location>
</feature>
<dbReference type="Proteomes" id="UP000001747">
    <property type="component" value="Chromosome"/>
</dbReference>
<dbReference type="GO" id="GO:0006950">
    <property type="term" value="P:response to stress"/>
    <property type="evidence" value="ECO:0007669"/>
    <property type="project" value="TreeGrafter"/>
</dbReference>
<dbReference type="InterPro" id="IPR000835">
    <property type="entry name" value="HTH_MarR-typ"/>
</dbReference>
<evidence type="ECO:0000313" key="2">
    <source>
        <dbReference type="EMBL" id="ACP36076.1"/>
    </source>
</evidence>
<sequence>MPLSDTESRALLELLKENGLPISELQKRSKISGSVISKIVDSLKEKGLVEDKYEMEGRTRKRLIYLTEKGKRVAELLNQIESYLPKKEKD</sequence>